<evidence type="ECO:0000313" key="3">
    <source>
        <dbReference type="Proteomes" id="UP000595437"/>
    </source>
</evidence>
<keyword evidence="3" id="KW-1185">Reference proteome</keyword>
<dbReference type="AlphaFoldDB" id="A0A7T8JY49"/>
<accession>A0A7T8JY49</accession>
<sequence length="95" mass="10335">MVEQLAFAFHRHCNTSVESSCAPTSHSGGGTGRMSRGSILPVQRLSGSENPWCPWQHLVGLRAVQDPSSKARKRFSVVEKQRFISAIVSGVLVSL</sequence>
<feature type="region of interest" description="Disordered" evidence="1">
    <location>
        <begin position="17"/>
        <end position="38"/>
    </location>
</feature>
<evidence type="ECO:0000256" key="1">
    <source>
        <dbReference type="SAM" id="MobiDB-lite"/>
    </source>
</evidence>
<dbReference type="EMBL" id="CP045902">
    <property type="protein sequence ID" value="QQP38739.1"/>
    <property type="molecule type" value="Genomic_DNA"/>
</dbReference>
<organism evidence="2 3">
    <name type="scientific">Caligus rogercresseyi</name>
    <name type="common">Sea louse</name>
    <dbReference type="NCBI Taxonomy" id="217165"/>
    <lineage>
        <taxon>Eukaryota</taxon>
        <taxon>Metazoa</taxon>
        <taxon>Ecdysozoa</taxon>
        <taxon>Arthropoda</taxon>
        <taxon>Crustacea</taxon>
        <taxon>Multicrustacea</taxon>
        <taxon>Hexanauplia</taxon>
        <taxon>Copepoda</taxon>
        <taxon>Siphonostomatoida</taxon>
        <taxon>Caligidae</taxon>
        <taxon>Caligus</taxon>
    </lineage>
</organism>
<feature type="non-terminal residue" evidence="2">
    <location>
        <position position="95"/>
    </location>
</feature>
<evidence type="ECO:0000313" key="2">
    <source>
        <dbReference type="EMBL" id="QQP38739.1"/>
    </source>
</evidence>
<gene>
    <name evidence="2" type="ORF">FKW44_019408</name>
</gene>
<dbReference type="Proteomes" id="UP000595437">
    <property type="component" value="Chromosome 13"/>
</dbReference>
<name>A0A7T8JY49_CALRO</name>
<proteinExistence type="predicted"/>
<reference evidence="3" key="1">
    <citation type="submission" date="2021-01" db="EMBL/GenBank/DDBJ databases">
        <title>Caligus Genome Assembly.</title>
        <authorList>
            <person name="Gallardo-Escarate C."/>
        </authorList>
    </citation>
    <scope>NUCLEOTIDE SEQUENCE [LARGE SCALE GENOMIC DNA]</scope>
</reference>
<protein>
    <submittedName>
        <fullName evidence="2">Uncharacterized protein</fullName>
    </submittedName>
</protein>